<sequence>MADKIACQKCGRKWHPHLIDAKDDGTGNFTILEGPCCYGPNWVPTTYTPIGDFTRSMLDEGMKMHEIRMRELQP</sequence>
<dbReference type="Proteomes" id="UP000004169">
    <property type="component" value="Unassembled WGS sequence"/>
</dbReference>
<evidence type="ECO:0000313" key="2">
    <source>
        <dbReference type="Proteomes" id="UP000004169"/>
    </source>
</evidence>
<accession>H8FXZ9</accession>
<evidence type="ECO:0000313" key="1">
    <source>
        <dbReference type="EMBL" id="CCG43237.1"/>
    </source>
</evidence>
<name>H8FXZ9_MAGML</name>
<dbReference type="EMBL" id="CAHP01000060">
    <property type="protein sequence ID" value="CCG43237.1"/>
    <property type="molecule type" value="Genomic_DNA"/>
</dbReference>
<dbReference type="OrthoDB" id="8482136at2"/>
<reference evidence="1 2" key="1">
    <citation type="journal article" date="2012" name="J. Bacteriol.">
        <title>Draft Genome Sequence of the Purple Photosynthetic Bacterium Phaeospirillum molischianum DSM120, a Particularly Versatile Bacterium.</title>
        <authorList>
            <person name="Duquesne K."/>
            <person name="Prima V."/>
            <person name="Ji B."/>
            <person name="Rouy Z."/>
            <person name="Medigue C."/>
            <person name="Talla E."/>
            <person name="Sturgis J.N."/>
        </authorList>
    </citation>
    <scope>NUCLEOTIDE SEQUENCE [LARGE SCALE GENOMIC DNA]</scope>
    <source>
        <strain evidence="2">DSM120</strain>
    </source>
</reference>
<proteinExistence type="predicted"/>
<gene>
    <name evidence="1" type="ORF">PHAMO_80028</name>
</gene>
<organism evidence="1 2">
    <name type="scientific">Magnetospirillum molischianum DSM 120</name>
    <dbReference type="NCBI Taxonomy" id="1150626"/>
    <lineage>
        <taxon>Bacteria</taxon>
        <taxon>Pseudomonadati</taxon>
        <taxon>Pseudomonadota</taxon>
        <taxon>Alphaproteobacteria</taxon>
        <taxon>Rhodospirillales</taxon>
        <taxon>Rhodospirillaceae</taxon>
        <taxon>Magnetospirillum</taxon>
    </lineage>
</organism>
<dbReference type="RefSeq" id="WP_002731286.1">
    <property type="nucleotide sequence ID" value="NZ_CAHP01000060.1"/>
</dbReference>
<comment type="caution">
    <text evidence="1">The sequence shown here is derived from an EMBL/GenBank/DDBJ whole genome shotgun (WGS) entry which is preliminary data.</text>
</comment>
<dbReference type="STRING" id="1150626.PHAMO_80028"/>
<protein>
    <submittedName>
        <fullName evidence="1">Uncharacterized protein</fullName>
    </submittedName>
</protein>
<keyword evidence="2" id="KW-1185">Reference proteome</keyword>
<dbReference type="AlphaFoldDB" id="H8FXZ9"/>